<dbReference type="PANTHER" id="PTHR32282:SF29">
    <property type="entry name" value="PENICILLIN-BINDING PROTEIN 1A"/>
    <property type="match status" value="1"/>
</dbReference>
<evidence type="ECO:0000256" key="1">
    <source>
        <dbReference type="ARBA" id="ARBA00007090"/>
    </source>
</evidence>
<feature type="transmembrane region" description="Helical" evidence="15">
    <location>
        <begin position="43"/>
        <end position="66"/>
    </location>
</feature>
<feature type="domain" description="Glycosyl transferase family 51" evidence="16">
    <location>
        <begin position="80"/>
        <end position="250"/>
    </location>
</feature>
<keyword evidence="9" id="KW-0573">Peptidoglycan synthesis</keyword>
<comment type="catalytic activity">
    <reaction evidence="13">
        <text>[GlcNAc-(1-&gt;4)-Mur2Ac(oyl-L-Ala-gamma-D-Glu-L-Lys-D-Ala-D-Ala)](n)-di-trans,octa-cis-undecaprenyl diphosphate + beta-D-GlcNAc-(1-&gt;4)-Mur2Ac(oyl-L-Ala-gamma-D-Glu-L-Lys-D-Ala-D-Ala)-di-trans,octa-cis-undecaprenyl diphosphate = [GlcNAc-(1-&gt;4)-Mur2Ac(oyl-L-Ala-gamma-D-Glu-L-Lys-D-Ala-D-Ala)](n+1)-di-trans,octa-cis-undecaprenyl diphosphate + di-trans,octa-cis-undecaprenyl diphosphate + H(+)</text>
        <dbReference type="Rhea" id="RHEA:23708"/>
        <dbReference type="Rhea" id="RHEA-COMP:9602"/>
        <dbReference type="Rhea" id="RHEA-COMP:9603"/>
        <dbReference type="ChEBI" id="CHEBI:15378"/>
        <dbReference type="ChEBI" id="CHEBI:58405"/>
        <dbReference type="ChEBI" id="CHEBI:60033"/>
        <dbReference type="ChEBI" id="CHEBI:78435"/>
        <dbReference type="EC" id="2.4.99.28"/>
    </reaction>
</comment>
<protein>
    <recommendedName>
        <fullName evidence="16">Glycosyl transferase family 51 domain-containing protein</fullName>
    </recommendedName>
</protein>
<comment type="similarity">
    <text evidence="2">In the N-terminal section; belongs to the glycosyltransferase 51 family.</text>
</comment>
<keyword evidence="10" id="KW-0511">Multifunctional enzyme</keyword>
<evidence type="ECO:0000259" key="16">
    <source>
        <dbReference type="Pfam" id="PF00912"/>
    </source>
</evidence>
<keyword evidence="8" id="KW-0133">Cell shape</keyword>
<keyword evidence="15" id="KW-0812">Transmembrane</keyword>
<dbReference type="GO" id="GO:0030288">
    <property type="term" value="C:outer membrane-bounded periplasmic space"/>
    <property type="evidence" value="ECO:0007669"/>
    <property type="project" value="TreeGrafter"/>
</dbReference>
<keyword evidence="5" id="KW-0328">Glycosyltransferase</keyword>
<dbReference type="InterPro" id="IPR023346">
    <property type="entry name" value="Lysozyme-like_dom_sf"/>
</dbReference>
<keyword evidence="4" id="KW-0645">Protease</keyword>
<evidence type="ECO:0000256" key="12">
    <source>
        <dbReference type="ARBA" id="ARBA00034000"/>
    </source>
</evidence>
<feature type="compositionally biased region" description="Basic and acidic residues" evidence="14">
    <location>
        <begin position="1"/>
        <end position="21"/>
    </location>
</feature>
<dbReference type="GO" id="GO:0009002">
    <property type="term" value="F:serine-type D-Ala-D-Ala carboxypeptidase activity"/>
    <property type="evidence" value="ECO:0007669"/>
    <property type="project" value="UniProtKB-EC"/>
</dbReference>
<dbReference type="EMBL" id="LILC01000023">
    <property type="protein sequence ID" value="KOO42808.1"/>
    <property type="molecule type" value="Genomic_DNA"/>
</dbReference>
<organism evidence="17 18">
    <name type="scientific">Priestia koreensis</name>
    <dbReference type="NCBI Taxonomy" id="284581"/>
    <lineage>
        <taxon>Bacteria</taxon>
        <taxon>Bacillati</taxon>
        <taxon>Bacillota</taxon>
        <taxon>Bacilli</taxon>
        <taxon>Bacillales</taxon>
        <taxon>Bacillaceae</taxon>
        <taxon>Priestia</taxon>
    </lineage>
</organism>
<evidence type="ECO:0000256" key="15">
    <source>
        <dbReference type="SAM" id="Phobius"/>
    </source>
</evidence>
<dbReference type="GO" id="GO:0071555">
    <property type="term" value="P:cell wall organization"/>
    <property type="evidence" value="ECO:0007669"/>
    <property type="project" value="UniProtKB-KW"/>
</dbReference>
<evidence type="ECO:0000256" key="6">
    <source>
        <dbReference type="ARBA" id="ARBA00022679"/>
    </source>
</evidence>
<evidence type="ECO:0000256" key="13">
    <source>
        <dbReference type="ARBA" id="ARBA00049902"/>
    </source>
</evidence>
<evidence type="ECO:0000256" key="10">
    <source>
        <dbReference type="ARBA" id="ARBA00023268"/>
    </source>
</evidence>
<reference evidence="18" key="1">
    <citation type="submission" date="2015-08" db="EMBL/GenBank/DDBJ databases">
        <title>Fjat-14210 dsm16467.</title>
        <authorList>
            <person name="Liu B."/>
            <person name="Wang J."/>
            <person name="Zhu Y."/>
            <person name="Liu G."/>
            <person name="Chen Q."/>
            <person name="Chen Z."/>
            <person name="Lan J."/>
            <person name="Che J."/>
            <person name="Ge C."/>
            <person name="Shi H."/>
            <person name="Pan Z."/>
            <person name="Liu X."/>
        </authorList>
    </citation>
    <scope>NUCLEOTIDE SEQUENCE [LARGE SCALE GENOMIC DNA]</scope>
    <source>
        <strain evidence="18">DSM 16467</strain>
    </source>
</reference>
<comment type="catalytic activity">
    <reaction evidence="12">
        <text>Preferential cleavage: (Ac)2-L-Lys-D-Ala-|-D-Ala. Also transpeptidation of peptidyl-alanyl moieties that are N-acyl substituents of D-alanine.</text>
        <dbReference type="EC" id="3.4.16.4"/>
    </reaction>
</comment>
<evidence type="ECO:0000256" key="7">
    <source>
        <dbReference type="ARBA" id="ARBA00022801"/>
    </source>
</evidence>
<dbReference type="PATRIC" id="fig|284581.3.peg.2869"/>
<evidence type="ECO:0000313" key="18">
    <source>
        <dbReference type="Proteomes" id="UP000037558"/>
    </source>
</evidence>
<dbReference type="Gene3D" id="1.10.3810.10">
    <property type="entry name" value="Biosynthetic peptidoglycan transglycosylase-like"/>
    <property type="match status" value="1"/>
</dbReference>
<feature type="region of interest" description="Disordered" evidence="14">
    <location>
        <begin position="1"/>
        <end position="34"/>
    </location>
</feature>
<dbReference type="SUPFAM" id="SSF53955">
    <property type="entry name" value="Lysozyme-like"/>
    <property type="match status" value="1"/>
</dbReference>
<dbReference type="AlphaFoldDB" id="A0A0M0KWP1"/>
<gene>
    <name evidence="17" type="ORF">AMD01_16830</name>
</gene>
<evidence type="ECO:0000256" key="2">
    <source>
        <dbReference type="ARBA" id="ARBA00007739"/>
    </source>
</evidence>
<evidence type="ECO:0000256" key="11">
    <source>
        <dbReference type="ARBA" id="ARBA00023316"/>
    </source>
</evidence>
<dbReference type="GO" id="GO:0006508">
    <property type="term" value="P:proteolysis"/>
    <property type="evidence" value="ECO:0007669"/>
    <property type="project" value="UniProtKB-KW"/>
</dbReference>
<dbReference type="OrthoDB" id="9766909at2"/>
<dbReference type="RefSeq" id="WP_053402607.1">
    <property type="nucleotide sequence ID" value="NZ_LILC01000023.1"/>
</dbReference>
<dbReference type="GO" id="GO:0009252">
    <property type="term" value="P:peptidoglycan biosynthetic process"/>
    <property type="evidence" value="ECO:0007669"/>
    <property type="project" value="UniProtKB-KW"/>
</dbReference>
<comment type="similarity">
    <text evidence="1">In the C-terminal section; belongs to the transpeptidase family.</text>
</comment>
<dbReference type="InterPro" id="IPR036950">
    <property type="entry name" value="PBP_transglycosylase"/>
</dbReference>
<keyword evidence="15" id="KW-0472">Membrane</keyword>
<evidence type="ECO:0000256" key="4">
    <source>
        <dbReference type="ARBA" id="ARBA00022670"/>
    </source>
</evidence>
<evidence type="ECO:0000313" key="17">
    <source>
        <dbReference type="EMBL" id="KOO42808.1"/>
    </source>
</evidence>
<evidence type="ECO:0000256" key="3">
    <source>
        <dbReference type="ARBA" id="ARBA00022645"/>
    </source>
</evidence>
<keyword evidence="6" id="KW-0808">Transferase</keyword>
<keyword evidence="18" id="KW-1185">Reference proteome</keyword>
<evidence type="ECO:0000256" key="8">
    <source>
        <dbReference type="ARBA" id="ARBA00022960"/>
    </source>
</evidence>
<evidence type="ECO:0000256" key="9">
    <source>
        <dbReference type="ARBA" id="ARBA00022984"/>
    </source>
</evidence>
<name>A0A0M0KWP1_9BACI</name>
<keyword evidence="15" id="KW-1133">Transmembrane helix</keyword>
<evidence type="ECO:0000256" key="14">
    <source>
        <dbReference type="SAM" id="MobiDB-lite"/>
    </source>
</evidence>
<proteinExistence type="inferred from homology"/>
<comment type="caution">
    <text evidence="17">The sequence shown here is derived from an EMBL/GenBank/DDBJ whole genome shotgun (WGS) entry which is preliminary data.</text>
</comment>
<dbReference type="Pfam" id="PF00912">
    <property type="entry name" value="Transgly"/>
    <property type="match status" value="1"/>
</dbReference>
<dbReference type="STRING" id="284581.AMD01_16830"/>
<accession>A0A0M0KWP1</accession>
<dbReference type="Proteomes" id="UP000037558">
    <property type="component" value="Unassembled WGS sequence"/>
</dbReference>
<keyword evidence="3" id="KW-0121">Carboxypeptidase</keyword>
<dbReference type="InterPro" id="IPR050396">
    <property type="entry name" value="Glycosyltr_51/Transpeptidase"/>
</dbReference>
<dbReference type="FunFam" id="1.10.3810.10:FF:000001">
    <property type="entry name" value="Penicillin-binding protein 1A"/>
    <property type="match status" value="1"/>
</dbReference>
<dbReference type="PANTHER" id="PTHR32282">
    <property type="entry name" value="BINDING PROTEIN TRANSPEPTIDASE, PUTATIVE-RELATED"/>
    <property type="match status" value="1"/>
</dbReference>
<keyword evidence="7" id="KW-0378">Hydrolase</keyword>
<dbReference type="GO" id="GO:0008955">
    <property type="term" value="F:peptidoglycan glycosyltransferase activity"/>
    <property type="evidence" value="ECO:0007669"/>
    <property type="project" value="UniProtKB-EC"/>
</dbReference>
<evidence type="ECO:0000256" key="5">
    <source>
        <dbReference type="ARBA" id="ARBA00022676"/>
    </source>
</evidence>
<sequence>MSDEFLTRSEYKRQQRQKQEQEIAPQPQKKPKKKGKLRFLRRLIAFLVTVAIIVGVIGGGVFAYYASSAPPLDEAKVKEEVHKGDNQIYVTADEIPSRVRNAFVAIEDARFYDHHGVDFIRFGGALLANVKGGFGAQGGSTITQQLVKNTLLSPEKTPRRKAQEMWLAIQMERHFSKQQILEMYVNSIYYPGNIYGVATAAEKYYGKSLDDLKIHEAAMLAGMQQNPNGYDPREHPQAAKNRRDQVLDAMAAHGYITADEAEQSKSIPVQATLQ</sequence>
<dbReference type="InterPro" id="IPR001264">
    <property type="entry name" value="Glyco_trans_51"/>
</dbReference>
<dbReference type="GO" id="GO:0008360">
    <property type="term" value="P:regulation of cell shape"/>
    <property type="evidence" value="ECO:0007669"/>
    <property type="project" value="UniProtKB-KW"/>
</dbReference>
<keyword evidence="11" id="KW-0961">Cell wall biogenesis/degradation</keyword>